<evidence type="ECO:0000313" key="2">
    <source>
        <dbReference type="EMBL" id="MFD1040582.1"/>
    </source>
</evidence>
<feature type="transmembrane region" description="Helical" evidence="1">
    <location>
        <begin position="37"/>
        <end position="61"/>
    </location>
</feature>
<accession>A0ABW3LSD7</accession>
<proteinExistence type="predicted"/>
<feature type="transmembrane region" description="Helical" evidence="1">
    <location>
        <begin position="152"/>
        <end position="170"/>
    </location>
</feature>
<feature type="transmembrane region" description="Helical" evidence="1">
    <location>
        <begin position="218"/>
        <end position="240"/>
    </location>
</feature>
<gene>
    <name evidence="2" type="ORF">ACFQ3N_19655</name>
</gene>
<dbReference type="EMBL" id="JBHTKJ010000074">
    <property type="protein sequence ID" value="MFD1040582.1"/>
    <property type="molecule type" value="Genomic_DNA"/>
</dbReference>
<reference evidence="3" key="1">
    <citation type="journal article" date="2019" name="Int. J. Syst. Evol. Microbiol.">
        <title>The Global Catalogue of Microorganisms (GCM) 10K type strain sequencing project: providing services to taxonomists for standard genome sequencing and annotation.</title>
        <authorList>
            <consortium name="The Broad Institute Genomics Platform"/>
            <consortium name="The Broad Institute Genome Sequencing Center for Infectious Disease"/>
            <person name="Wu L."/>
            <person name="Ma J."/>
        </authorList>
    </citation>
    <scope>NUCLEOTIDE SEQUENCE [LARGE SCALE GENOMIC DNA]</scope>
    <source>
        <strain evidence="3">CCUG 56754</strain>
    </source>
</reference>
<dbReference type="Proteomes" id="UP001597040">
    <property type="component" value="Unassembled WGS sequence"/>
</dbReference>
<organism evidence="2 3">
    <name type="scientific">Virgibacillus byunsanensis</name>
    <dbReference type="NCBI Taxonomy" id="570945"/>
    <lineage>
        <taxon>Bacteria</taxon>
        <taxon>Bacillati</taxon>
        <taxon>Bacillota</taxon>
        <taxon>Bacilli</taxon>
        <taxon>Bacillales</taxon>
        <taxon>Bacillaceae</taxon>
        <taxon>Virgibacillus</taxon>
    </lineage>
</organism>
<keyword evidence="1" id="KW-1133">Transmembrane helix</keyword>
<keyword evidence="1" id="KW-0472">Membrane</keyword>
<name>A0ABW3LSD7_9BACI</name>
<feature type="transmembrane region" description="Helical" evidence="1">
    <location>
        <begin position="110"/>
        <end position="131"/>
    </location>
</feature>
<keyword evidence="1" id="KW-0812">Transmembrane</keyword>
<feature type="transmembrane region" description="Helical" evidence="1">
    <location>
        <begin position="341"/>
        <end position="361"/>
    </location>
</feature>
<sequence length="362" mass="40768">MVCLIIIVPILSVPINLGKYDNDIAELTAKFNGNLKFLFLFLTSLFYILGPITNLGSIHIINSMVQKLRLPPEFLGRVYVRGFSSINTWAPYFASVFLVVYYLEIPMAKFLPYGLLLSFFQFLTANTLFSLKEARSISIEYSGLRSENGLKKLYELFFILLLLIGVIFYFEPYIDVNVSILIILASVIFSIVWSMYLKKFKRFMHKTQDFRDSIMPKQANEISLFLSAGFFGVVLSTTIFSDYLNIIWIQVAGVSILLLISFTISLVAILSFLGIHQIVIISSILASVSPSLIGIDDITLAMILLSSWAIAGTVSPITPTNVVTSDIINVNVYQIILKWNLLYSIILAVVHTLIIYIVHLLI</sequence>
<evidence type="ECO:0000313" key="3">
    <source>
        <dbReference type="Proteomes" id="UP001597040"/>
    </source>
</evidence>
<feature type="transmembrane region" description="Helical" evidence="1">
    <location>
        <begin position="246"/>
        <end position="273"/>
    </location>
</feature>
<keyword evidence="3" id="KW-1185">Reference proteome</keyword>
<feature type="transmembrane region" description="Helical" evidence="1">
    <location>
        <begin position="176"/>
        <end position="197"/>
    </location>
</feature>
<evidence type="ECO:0000256" key="1">
    <source>
        <dbReference type="SAM" id="Phobius"/>
    </source>
</evidence>
<comment type="caution">
    <text evidence="2">The sequence shown here is derived from an EMBL/GenBank/DDBJ whole genome shotgun (WGS) entry which is preliminary data.</text>
</comment>
<feature type="transmembrane region" description="Helical" evidence="1">
    <location>
        <begin position="82"/>
        <end position="104"/>
    </location>
</feature>
<protein>
    <submittedName>
        <fullName evidence="2">Uncharacterized protein</fullName>
    </submittedName>
</protein>